<feature type="region of interest" description="Disordered" evidence="1">
    <location>
        <begin position="702"/>
        <end position="725"/>
    </location>
</feature>
<feature type="compositionally biased region" description="Polar residues" evidence="1">
    <location>
        <begin position="352"/>
        <end position="363"/>
    </location>
</feature>
<evidence type="ECO:0000256" key="2">
    <source>
        <dbReference type="SAM" id="Phobius"/>
    </source>
</evidence>
<feature type="region of interest" description="Disordered" evidence="1">
    <location>
        <begin position="985"/>
        <end position="1067"/>
    </location>
</feature>
<feature type="compositionally biased region" description="Low complexity" evidence="1">
    <location>
        <begin position="1004"/>
        <end position="1015"/>
    </location>
</feature>
<sequence length="1067" mass="117552">MHSPSPASRRNYSARNVSWSPSRTDLPRGNSSSSSVTRRGLDDGREEYKENNAENGVTRGNQGRSNHNPRGSPKKPWVTHFSKPSGPLSPSNRVLVDRNSSASPTVSTSDIRGYGDGLGDRKIIKTPVKERDEAAPVICQPKGVAELSKRIQQFLEDQDILLGIKSGRSHEVSSSSASITPEAGNQGPVSPYNPYRSPFSERPQFLRLNANAAGMDESDNTESPSLKMSNMNMNEDIDALAVHEADQILSNPQPQTDFPSILSPLSPDNDVTTQVGASGECIPEGKHVDASLDALPAIYEGLTKSESYSTSSVIQCPAQAPISLLGQCEFPDNQDQDEDQEIDSSQTAGAKAQSQGGTVNTPEVKNEEVNQTDDESPPGHLPCQFPDEKLEFPEGKEHITDQDEIQSEFGGEQASHHSESSLVRNDTEMPVSAEIDDPGYDQDHLSWGEMFGKGMFIVTFVALTLLAYGGSGLLPLSLVDNPVKSIWHSSKYHEQSITLLSGMKGLWAQESTHSYVDVQIVVLRGLEIMNSIRRSSSKAQKEVHTYLQVAISVVDDWKKVLMQHNLFGKNPNVDLEQEDRGRQFEWIQDLQFEEEWLDEAPPYTDWELLHEYDLGAANEFILASVPEPLKDNLRKNFSRLSDSFEVQGLLEELMRLKGGDTEEDRLEVLQYFWEYTRFSASAHKTLANYHNEQKGMEDEDIQLDSYSGPSSENLPDETSGGVEEPVTVSAAPQSGTAFVDELDLGSVRSQDQQGHPKDEEADFSPAAAVQEIEIEKQISQLDHSVNEFDSNSALFEMNQEIYLEKQVGLELGPASSESSQSIEELGSSIALLELQQNFETKNGGFDVEKKSSHAFYTDVGRKNQNSDGHFDVCQQTTKEHIHEAESTKAEPYAVIPLITALITLSALAIIVGLARSRKLNDAAKLVPPLSKHVEFLQKSLHMQGNVEDEIIYPSSKLLADSNGDKQDITMIEELNERFASVLRSPEPSLSGRLSSVAKGEDSSRSPVPVPSASSPYGSFTTYKLVSKKEGQAMETKLTPVRRSSRIRNHANISPKVDALKRVAISPP</sequence>
<reference evidence="3" key="1">
    <citation type="submission" date="2021-08" db="EMBL/GenBank/DDBJ databases">
        <title>WGS assembly of Ceratopteris richardii.</title>
        <authorList>
            <person name="Marchant D.B."/>
            <person name="Chen G."/>
            <person name="Jenkins J."/>
            <person name="Shu S."/>
            <person name="Leebens-Mack J."/>
            <person name="Grimwood J."/>
            <person name="Schmutz J."/>
            <person name="Soltis P."/>
            <person name="Soltis D."/>
            <person name="Chen Z.-H."/>
        </authorList>
    </citation>
    <scope>NUCLEOTIDE SEQUENCE</scope>
    <source>
        <strain evidence="3">Whitten #5841</strain>
        <tissue evidence="3">Leaf</tissue>
    </source>
</reference>
<feature type="compositionally biased region" description="Polar residues" evidence="1">
    <location>
        <begin position="88"/>
        <end position="110"/>
    </location>
</feature>
<feature type="compositionally biased region" description="Polar residues" evidence="1">
    <location>
        <begin position="1"/>
        <end position="37"/>
    </location>
</feature>
<keyword evidence="2" id="KW-0472">Membrane</keyword>
<keyword evidence="2" id="KW-1133">Transmembrane helix</keyword>
<dbReference type="PANTHER" id="PTHR34775:SF4">
    <property type="entry name" value="TRANSMEMBRANE PROTEIN"/>
    <property type="match status" value="1"/>
</dbReference>
<dbReference type="EMBL" id="CM035416">
    <property type="protein sequence ID" value="KAH7426307.1"/>
    <property type="molecule type" value="Genomic_DNA"/>
</dbReference>
<keyword evidence="2" id="KW-0812">Transmembrane</keyword>
<protein>
    <submittedName>
        <fullName evidence="3">Uncharacterized protein</fullName>
    </submittedName>
</protein>
<feature type="region of interest" description="Disordered" evidence="1">
    <location>
        <begin position="407"/>
        <end position="426"/>
    </location>
</feature>
<dbReference type="OrthoDB" id="676522at2759"/>
<name>A0A8T2TSC9_CERRI</name>
<dbReference type="PANTHER" id="PTHR34775">
    <property type="entry name" value="TRANSMEMBRANE PROTEIN"/>
    <property type="match status" value="1"/>
</dbReference>
<evidence type="ECO:0000313" key="3">
    <source>
        <dbReference type="EMBL" id="KAH7426307.1"/>
    </source>
</evidence>
<comment type="caution">
    <text evidence="3">The sequence shown here is derived from an EMBL/GenBank/DDBJ whole genome shotgun (WGS) entry which is preliminary data.</text>
</comment>
<dbReference type="Proteomes" id="UP000825935">
    <property type="component" value="Chromosome 11"/>
</dbReference>
<dbReference type="AlphaFoldDB" id="A0A8T2TSC9"/>
<feature type="compositionally biased region" description="Polar residues" evidence="1">
    <location>
        <begin position="704"/>
        <end position="713"/>
    </location>
</feature>
<dbReference type="OMA" id="QCNIASK"/>
<feature type="compositionally biased region" description="Acidic residues" evidence="1">
    <location>
        <begin position="332"/>
        <end position="342"/>
    </location>
</feature>
<evidence type="ECO:0000313" key="4">
    <source>
        <dbReference type="Proteomes" id="UP000825935"/>
    </source>
</evidence>
<accession>A0A8T2TSC9</accession>
<evidence type="ECO:0000256" key="1">
    <source>
        <dbReference type="SAM" id="MobiDB-lite"/>
    </source>
</evidence>
<gene>
    <name evidence="3" type="ORF">KP509_11G094500</name>
</gene>
<feature type="transmembrane region" description="Helical" evidence="2">
    <location>
        <begin position="892"/>
        <end position="914"/>
    </location>
</feature>
<feature type="region of interest" description="Disordered" evidence="1">
    <location>
        <begin position="1"/>
        <end position="120"/>
    </location>
</feature>
<organism evidence="3 4">
    <name type="scientific">Ceratopteris richardii</name>
    <name type="common">Triangle waterfern</name>
    <dbReference type="NCBI Taxonomy" id="49495"/>
    <lineage>
        <taxon>Eukaryota</taxon>
        <taxon>Viridiplantae</taxon>
        <taxon>Streptophyta</taxon>
        <taxon>Embryophyta</taxon>
        <taxon>Tracheophyta</taxon>
        <taxon>Polypodiopsida</taxon>
        <taxon>Polypodiidae</taxon>
        <taxon>Polypodiales</taxon>
        <taxon>Pteridineae</taxon>
        <taxon>Pteridaceae</taxon>
        <taxon>Parkerioideae</taxon>
        <taxon>Ceratopteris</taxon>
    </lineage>
</organism>
<proteinExistence type="predicted"/>
<feature type="compositionally biased region" description="Polar residues" evidence="1">
    <location>
        <begin position="53"/>
        <end position="69"/>
    </location>
</feature>
<feature type="region of interest" description="Disordered" evidence="1">
    <location>
        <begin position="328"/>
        <end position="388"/>
    </location>
</feature>
<keyword evidence="4" id="KW-1185">Reference proteome</keyword>
<feature type="compositionally biased region" description="Basic and acidic residues" evidence="1">
    <location>
        <begin position="39"/>
        <end position="52"/>
    </location>
</feature>
<feature type="region of interest" description="Disordered" evidence="1">
    <location>
        <begin position="167"/>
        <end position="200"/>
    </location>
</feature>